<dbReference type="NCBIfam" id="TIGR03619">
    <property type="entry name" value="F420_Rv2161c"/>
    <property type="match status" value="1"/>
</dbReference>
<dbReference type="PANTHER" id="PTHR42847">
    <property type="entry name" value="ALKANESULFONATE MONOOXYGENASE"/>
    <property type="match status" value="1"/>
</dbReference>
<dbReference type="InterPro" id="IPR050172">
    <property type="entry name" value="SsuD_RutA_monooxygenase"/>
</dbReference>
<dbReference type="AlphaFoldDB" id="A0A840PND8"/>
<keyword evidence="2" id="KW-0288">FMN</keyword>
<organism evidence="6 7">
    <name type="scientific">Thermocatellispora tengchongensis</name>
    <dbReference type="NCBI Taxonomy" id="1073253"/>
    <lineage>
        <taxon>Bacteria</taxon>
        <taxon>Bacillati</taxon>
        <taxon>Actinomycetota</taxon>
        <taxon>Actinomycetes</taxon>
        <taxon>Streptosporangiales</taxon>
        <taxon>Streptosporangiaceae</taxon>
        <taxon>Thermocatellispora</taxon>
    </lineage>
</organism>
<gene>
    <name evidence="6" type="ORF">HNP84_008321</name>
</gene>
<protein>
    <submittedName>
        <fullName evidence="6">Putative F420-dependent oxidoreductase</fullName>
    </submittedName>
</protein>
<dbReference type="RefSeq" id="WP_185055438.1">
    <property type="nucleotide sequence ID" value="NZ_BAABIX010000025.1"/>
</dbReference>
<dbReference type="PANTHER" id="PTHR42847:SF4">
    <property type="entry name" value="ALKANESULFONATE MONOOXYGENASE-RELATED"/>
    <property type="match status" value="1"/>
</dbReference>
<name>A0A840PND8_9ACTN</name>
<comment type="caution">
    <text evidence="6">The sequence shown here is derived from an EMBL/GenBank/DDBJ whole genome shotgun (WGS) entry which is preliminary data.</text>
</comment>
<dbReference type="GO" id="GO:0008726">
    <property type="term" value="F:alkanesulfonate monooxygenase activity"/>
    <property type="evidence" value="ECO:0007669"/>
    <property type="project" value="TreeGrafter"/>
</dbReference>
<dbReference type="InterPro" id="IPR011251">
    <property type="entry name" value="Luciferase-like_dom"/>
</dbReference>
<dbReference type="Gene3D" id="3.20.20.30">
    <property type="entry name" value="Luciferase-like domain"/>
    <property type="match status" value="1"/>
</dbReference>
<evidence type="ECO:0000313" key="6">
    <source>
        <dbReference type="EMBL" id="MBB5138567.1"/>
    </source>
</evidence>
<evidence type="ECO:0000313" key="7">
    <source>
        <dbReference type="Proteomes" id="UP000578449"/>
    </source>
</evidence>
<sequence>MDLGLAVAQYGAFASLGSVTAVATGAERIGYDSLWVGDRLLSPLRPLDRYPGGDGTIPPQHRTFLDPVAVLSVAAAVTERVRLGTSTLNACWYSPPLVARSFATLDRLSGGRAVAGFGLGWSREEYAANGRPWADRAARLDDMLDALEAIWTSDPVEYSSDRWTITPSTIEPKPQNLPVYLAGFAPAALRRVGRRADGWLTAALPLPMLTGMWTAIRQSAEEAGRDPDRLRMVLRCNPKVTGSPAPEGAVPRSGTVKQIAEYLSAAAEAGVHEILLDLQLTTTEDAELLDLAAAFHDALKG</sequence>
<keyword evidence="1" id="KW-0285">Flavoprotein</keyword>
<feature type="domain" description="Luciferase-like" evidence="5">
    <location>
        <begin position="14"/>
        <end position="236"/>
    </location>
</feature>
<keyword evidence="4" id="KW-0503">Monooxygenase</keyword>
<reference evidence="6 7" key="1">
    <citation type="submission" date="2020-08" db="EMBL/GenBank/DDBJ databases">
        <title>Genomic Encyclopedia of Type Strains, Phase IV (KMG-IV): sequencing the most valuable type-strain genomes for metagenomic binning, comparative biology and taxonomic classification.</title>
        <authorList>
            <person name="Goeker M."/>
        </authorList>
    </citation>
    <scope>NUCLEOTIDE SEQUENCE [LARGE SCALE GENOMIC DNA]</scope>
    <source>
        <strain evidence="6 7">DSM 45615</strain>
    </source>
</reference>
<dbReference type="GO" id="GO:0046306">
    <property type="term" value="P:alkanesulfonate catabolic process"/>
    <property type="evidence" value="ECO:0007669"/>
    <property type="project" value="TreeGrafter"/>
</dbReference>
<dbReference type="Proteomes" id="UP000578449">
    <property type="component" value="Unassembled WGS sequence"/>
</dbReference>
<evidence type="ECO:0000259" key="5">
    <source>
        <dbReference type="Pfam" id="PF00296"/>
    </source>
</evidence>
<dbReference type="InterPro" id="IPR036661">
    <property type="entry name" value="Luciferase-like_sf"/>
</dbReference>
<proteinExistence type="predicted"/>
<evidence type="ECO:0000256" key="4">
    <source>
        <dbReference type="ARBA" id="ARBA00023033"/>
    </source>
</evidence>
<keyword evidence="7" id="KW-1185">Reference proteome</keyword>
<evidence type="ECO:0000256" key="3">
    <source>
        <dbReference type="ARBA" id="ARBA00023002"/>
    </source>
</evidence>
<evidence type="ECO:0000256" key="1">
    <source>
        <dbReference type="ARBA" id="ARBA00022630"/>
    </source>
</evidence>
<dbReference type="InterPro" id="IPR019921">
    <property type="entry name" value="Lucif-like_OxRdtase_Rv2161c"/>
</dbReference>
<accession>A0A840PND8</accession>
<keyword evidence="3" id="KW-0560">Oxidoreductase</keyword>
<evidence type="ECO:0000256" key="2">
    <source>
        <dbReference type="ARBA" id="ARBA00022643"/>
    </source>
</evidence>
<dbReference type="EMBL" id="JACHGN010000024">
    <property type="protein sequence ID" value="MBB5138567.1"/>
    <property type="molecule type" value="Genomic_DNA"/>
</dbReference>
<dbReference type="Pfam" id="PF00296">
    <property type="entry name" value="Bac_luciferase"/>
    <property type="match status" value="1"/>
</dbReference>
<dbReference type="SUPFAM" id="SSF51679">
    <property type="entry name" value="Bacterial luciferase-like"/>
    <property type="match status" value="1"/>
</dbReference>